<sequence>MTASCLQQRTPVLSRTKRDELVTLDERTDNPPAQLLLANRGLRKSIVSAVLIYCSMSTRFLMLTCILAPFVRLNQRSYHGSRVRPRTASVPNQPPSQSGRFRVQHDRV</sequence>
<accession>A0A1N7RSL4</accession>
<evidence type="ECO:0000256" key="2">
    <source>
        <dbReference type="SAM" id="Phobius"/>
    </source>
</evidence>
<evidence type="ECO:0000256" key="1">
    <source>
        <dbReference type="SAM" id="MobiDB-lite"/>
    </source>
</evidence>
<feature type="transmembrane region" description="Helical" evidence="2">
    <location>
        <begin position="46"/>
        <end position="71"/>
    </location>
</feature>
<keyword evidence="2" id="KW-0812">Transmembrane</keyword>
<feature type="region of interest" description="Disordered" evidence="1">
    <location>
        <begin position="80"/>
        <end position="108"/>
    </location>
</feature>
<organism evidence="3 4">
    <name type="scientific">Paraburkholderia piptadeniae</name>
    <dbReference type="NCBI Taxonomy" id="1701573"/>
    <lineage>
        <taxon>Bacteria</taxon>
        <taxon>Pseudomonadati</taxon>
        <taxon>Pseudomonadota</taxon>
        <taxon>Betaproteobacteria</taxon>
        <taxon>Burkholderiales</taxon>
        <taxon>Burkholderiaceae</taxon>
        <taxon>Paraburkholderia</taxon>
    </lineage>
</organism>
<gene>
    <name evidence="3" type="ORF">BN2476_160029</name>
</gene>
<dbReference type="EMBL" id="CYGY02000016">
    <property type="protein sequence ID" value="SIT38103.1"/>
    <property type="molecule type" value="Genomic_DNA"/>
</dbReference>
<evidence type="ECO:0000313" key="3">
    <source>
        <dbReference type="EMBL" id="SIT38103.1"/>
    </source>
</evidence>
<keyword evidence="2" id="KW-1133">Transmembrane helix</keyword>
<comment type="caution">
    <text evidence="3">The sequence shown here is derived from an EMBL/GenBank/DDBJ whole genome shotgun (WGS) entry which is preliminary data.</text>
</comment>
<name>A0A1N7RSL4_9BURK</name>
<keyword evidence="2" id="KW-0472">Membrane</keyword>
<dbReference type="AlphaFoldDB" id="A0A1N7RSL4"/>
<keyword evidence="4" id="KW-1185">Reference proteome</keyword>
<proteinExistence type="predicted"/>
<protein>
    <submittedName>
        <fullName evidence="3">Uncharacterized protein</fullName>
    </submittedName>
</protein>
<reference evidence="3" key="1">
    <citation type="submission" date="2016-12" db="EMBL/GenBank/DDBJ databases">
        <authorList>
            <person name="Moulin L."/>
        </authorList>
    </citation>
    <scope>NUCLEOTIDE SEQUENCE [LARGE SCALE GENOMIC DNA]</scope>
    <source>
        <strain evidence="3">STM 7183</strain>
    </source>
</reference>
<dbReference type="Proteomes" id="UP000195569">
    <property type="component" value="Unassembled WGS sequence"/>
</dbReference>
<feature type="compositionally biased region" description="Polar residues" evidence="1">
    <location>
        <begin position="89"/>
        <end position="99"/>
    </location>
</feature>
<evidence type="ECO:0000313" key="4">
    <source>
        <dbReference type="Proteomes" id="UP000195569"/>
    </source>
</evidence>